<dbReference type="EMBL" id="CAXAMM010035780">
    <property type="protein sequence ID" value="CAK9074823.1"/>
    <property type="molecule type" value="Genomic_DNA"/>
</dbReference>
<feature type="compositionally biased region" description="Basic and acidic residues" evidence="1">
    <location>
        <begin position="102"/>
        <end position="119"/>
    </location>
</feature>
<name>A0ABP0PGS2_9DINO</name>
<feature type="region of interest" description="Disordered" evidence="1">
    <location>
        <begin position="92"/>
        <end position="173"/>
    </location>
</feature>
<accession>A0ABP0PGS2</accession>
<protein>
    <submittedName>
        <fullName evidence="3">Uncharacterized protein</fullName>
    </submittedName>
</protein>
<organism evidence="3 4">
    <name type="scientific">Durusdinium trenchii</name>
    <dbReference type="NCBI Taxonomy" id="1381693"/>
    <lineage>
        <taxon>Eukaryota</taxon>
        <taxon>Sar</taxon>
        <taxon>Alveolata</taxon>
        <taxon>Dinophyceae</taxon>
        <taxon>Suessiales</taxon>
        <taxon>Symbiodiniaceae</taxon>
        <taxon>Durusdinium</taxon>
    </lineage>
</organism>
<dbReference type="EMBL" id="CAXAMM010035669">
    <property type="protein sequence ID" value="CAK9074639.1"/>
    <property type="molecule type" value="Genomic_DNA"/>
</dbReference>
<proteinExistence type="predicted"/>
<keyword evidence="4" id="KW-1185">Reference proteome</keyword>
<reference evidence="3 4" key="1">
    <citation type="submission" date="2024-02" db="EMBL/GenBank/DDBJ databases">
        <authorList>
            <person name="Chen Y."/>
            <person name="Shah S."/>
            <person name="Dougan E. K."/>
            <person name="Thang M."/>
            <person name="Chan C."/>
        </authorList>
    </citation>
    <scope>NUCLEOTIDE SEQUENCE [LARGE SCALE GENOMIC DNA]</scope>
</reference>
<sequence length="238" mass="26534">MAGQAAFDFVFKEMLPGGMKKDNKPPSNEDSENASSKQLSVKWRPSVSELANDAQDEKDSSQEAAGCSWGSLQAPKTSLSLEFHHETGQVQLALENGQLALEDQKSPDTKRNNGKKHDGNQSPTKSPLKKRPAAAMKKPTNKQEGTSTKKQKATEGRKTFANRPCPPGPDGSTRFKAIEKAYNTVIKNKICRNKEGDFWTYCRDQWKDEALELPDYEPFAMKAAEKWLKTAGQEWLLD</sequence>
<comment type="caution">
    <text evidence="3">The sequence shown here is derived from an EMBL/GenBank/DDBJ whole genome shotgun (WGS) entry which is preliminary data.</text>
</comment>
<dbReference type="Proteomes" id="UP001642464">
    <property type="component" value="Unassembled WGS sequence"/>
</dbReference>
<evidence type="ECO:0000256" key="1">
    <source>
        <dbReference type="SAM" id="MobiDB-lite"/>
    </source>
</evidence>
<evidence type="ECO:0000313" key="3">
    <source>
        <dbReference type="EMBL" id="CAK9074823.1"/>
    </source>
</evidence>
<gene>
    <name evidence="2" type="ORF">SCF082_LOCUS36308</name>
    <name evidence="3" type="ORF">SCF082_LOCUS36367</name>
</gene>
<evidence type="ECO:0000313" key="2">
    <source>
        <dbReference type="EMBL" id="CAK9074639.1"/>
    </source>
</evidence>
<feature type="region of interest" description="Disordered" evidence="1">
    <location>
        <begin position="14"/>
        <end position="69"/>
    </location>
</feature>
<feature type="compositionally biased region" description="Polar residues" evidence="1">
    <location>
        <begin position="25"/>
        <end position="39"/>
    </location>
</feature>
<evidence type="ECO:0000313" key="4">
    <source>
        <dbReference type="Proteomes" id="UP001642464"/>
    </source>
</evidence>